<protein>
    <recommendedName>
        <fullName evidence="3">Rpn family recombination-promoting nuclease/putative transposase</fullName>
    </recommendedName>
</protein>
<organism evidence="1 2">
    <name type="scientific">Bacillus thuringiensis YBT-1518</name>
    <dbReference type="NCBI Taxonomy" id="529122"/>
    <lineage>
        <taxon>Bacteria</taxon>
        <taxon>Bacillati</taxon>
        <taxon>Bacillota</taxon>
        <taxon>Bacilli</taxon>
        <taxon>Bacillales</taxon>
        <taxon>Bacillaceae</taxon>
        <taxon>Bacillus</taxon>
        <taxon>Bacillus cereus group</taxon>
    </lineage>
</organism>
<dbReference type="Proteomes" id="UP000018566">
    <property type="component" value="Plasmid pBMB0232"/>
</dbReference>
<proteinExistence type="predicted"/>
<evidence type="ECO:0008006" key="3">
    <source>
        <dbReference type="Google" id="ProtNLM"/>
    </source>
</evidence>
<dbReference type="EMBL" id="CP005939">
    <property type="protein sequence ID" value="AHA75539.1"/>
    <property type="molecule type" value="Genomic_DNA"/>
</dbReference>
<name>A0A9W3KM85_BACTU</name>
<keyword evidence="1" id="KW-0614">Plasmid</keyword>
<dbReference type="InterPro" id="IPR010106">
    <property type="entry name" value="RpnA"/>
</dbReference>
<dbReference type="AlphaFoldDB" id="A0A9W3KM85"/>
<dbReference type="KEGG" id="bthu:YBT1518_32527"/>
<dbReference type="PANTHER" id="PTHR41317">
    <property type="entry name" value="PD-(D_E)XK NUCLEASE FAMILY TRANSPOSASE"/>
    <property type="match status" value="1"/>
</dbReference>
<dbReference type="PANTHER" id="PTHR41317:SF1">
    <property type="entry name" value="PD-(D_E)XK NUCLEASE FAMILY TRANSPOSASE"/>
    <property type="match status" value="1"/>
</dbReference>
<evidence type="ECO:0000313" key="1">
    <source>
        <dbReference type="EMBL" id="AHA75539.1"/>
    </source>
</evidence>
<reference evidence="1 2" key="1">
    <citation type="submission" date="2013-05" db="EMBL/GenBank/DDBJ databases">
        <title>Complete genome sequence of Bacillus thuringiensis YBT-1518, a typical strain with high toxicity to nematode.</title>
        <authorList>
            <person name="Wang P."/>
            <person name="Zhang C."/>
            <person name="Guo M."/>
            <person name="Guo S."/>
            <person name="Zhu Y."/>
            <person name="Zheng J."/>
            <person name="Zhu L."/>
            <person name="Ruan L."/>
            <person name="Peng D."/>
            <person name="Sun M."/>
        </authorList>
    </citation>
    <scope>NUCLEOTIDE SEQUENCE [LARGE SCALE GENOMIC DNA]</scope>
    <source>
        <strain evidence="1 2">YBT-1518</strain>
        <plasmid evidence="1 2">pBMB0232</plasmid>
    </source>
</reference>
<gene>
    <name evidence="1" type="ORF">YBT1518_32527</name>
</gene>
<accession>A0A9W3KM85</accession>
<sequence>MEAIAVNQDSMLQKAMDKWEHMSQDASFRQAYEAREKILMDEAAGIAHALNKGKEEGIQEGIQKGLEKGVQQGKCQMILGMHRLQVPMKTIAKASELTIEEVKKIIEQA</sequence>
<evidence type="ECO:0000313" key="2">
    <source>
        <dbReference type="Proteomes" id="UP000018566"/>
    </source>
</evidence>
<geneLocation type="plasmid" evidence="1 2">
    <name>pBMB0232</name>
</geneLocation>
<dbReference type="NCBIfam" id="TIGR01784">
    <property type="entry name" value="T_den_put_tspse"/>
    <property type="match status" value="1"/>
</dbReference>